<comment type="similarity">
    <text evidence="7">Belongs to the NAGSA dehydrogenase family. Type 1 subfamily.</text>
</comment>
<sequence length="345" mass="37760">MKAGIVGANGYGGAELIRLLTNHPSVQVEMLISHTTQGEKVETLYPHLSGILEKPLEAFDPDVLAERVDVVFFATPAGVSKELLPECLKRGLTCIDLSGDFRLKNPSEYETWYHKTPAAAAQLADAVYGLPELNRRQIESAHFIANPGCYPTASLLGLAPALKDGALEKGSIIIDGKSGVSGSGRKAATGNLFSEVNESVKAYKLGTHQHTPEIEQEMAAISGYRQSITFTTHLIPMTRGLMCTIYANLAKGYSTREFIEMYRHFYKKSPFVRIRPLGTWPATKEVAGSNYCDIGLHVDGRTRRLTIVSVIDNVVKGAAGQAIQNLNMMQGWEETTGLRYTPIYP</sequence>
<organism evidence="10">
    <name type="scientific">Sporolactobacillus sp. Y61</name>
    <dbReference type="NCBI Taxonomy" id="3160863"/>
    <lineage>
        <taxon>Bacteria</taxon>
        <taxon>Bacillati</taxon>
        <taxon>Bacillota</taxon>
        <taxon>Bacilli</taxon>
        <taxon>Bacillales</taxon>
        <taxon>Sporolactobacillaceae</taxon>
        <taxon>Sporolactobacillus</taxon>
    </lineage>
</organism>
<dbReference type="AlphaFoldDB" id="A0AAU8IGS7"/>
<dbReference type="Pfam" id="PF01118">
    <property type="entry name" value="Semialdhyde_dh"/>
    <property type="match status" value="1"/>
</dbReference>
<protein>
    <recommendedName>
        <fullName evidence="7">N-acetyl-gamma-glutamyl-phosphate reductase</fullName>
        <shortName evidence="7">AGPR</shortName>
        <ecNumber evidence="7">1.2.1.38</ecNumber>
    </recommendedName>
    <alternativeName>
        <fullName evidence="7">N-acetyl-glutamate semialdehyde dehydrogenase</fullName>
        <shortName evidence="7">NAGSA dehydrogenase</shortName>
    </alternativeName>
</protein>
<dbReference type="GO" id="GO:0005737">
    <property type="term" value="C:cytoplasm"/>
    <property type="evidence" value="ECO:0007669"/>
    <property type="project" value="UniProtKB-SubCell"/>
</dbReference>
<evidence type="ECO:0000256" key="5">
    <source>
        <dbReference type="ARBA" id="ARBA00023002"/>
    </source>
</evidence>
<comment type="catalytic activity">
    <reaction evidence="6 7">
        <text>N-acetyl-L-glutamate 5-semialdehyde + phosphate + NADP(+) = N-acetyl-L-glutamyl 5-phosphate + NADPH + H(+)</text>
        <dbReference type="Rhea" id="RHEA:21588"/>
        <dbReference type="ChEBI" id="CHEBI:15378"/>
        <dbReference type="ChEBI" id="CHEBI:29123"/>
        <dbReference type="ChEBI" id="CHEBI:43474"/>
        <dbReference type="ChEBI" id="CHEBI:57783"/>
        <dbReference type="ChEBI" id="CHEBI:57936"/>
        <dbReference type="ChEBI" id="CHEBI:58349"/>
        <dbReference type="EC" id="1.2.1.38"/>
    </reaction>
</comment>
<evidence type="ECO:0000256" key="6">
    <source>
        <dbReference type="ARBA" id="ARBA00050557"/>
    </source>
</evidence>
<dbReference type="PANTHER" id="PTHR32338">
    <property type="entry name" value="N-ACETYL-GAMMA-GLUTAMYL-PHOSPHATE REDUCTASE, CHLOROPLASTIC-RELATED-RELATED"/>
    <property type="match status" value="1"/>
</dbReference>
<reference evidence="10" key="1">
    <citation type="submission" date="2024-06" db="EMBL/GenBank/DDBJ databases">
        <authorList>
            <person name="Fan A."/>
            <person name="Zhang F.Y."/>
            <person name="Zhang L."/>
        </authorList>
    </citation>
    <scope>NUCLEOTIDE SEQUENCE</scope>
    <source>
        <strain evidence="10">Y61</strain>
    </source>
</reference>
<dbReference type="Gene3D" id="3.40.50.720">
    <property type="entry name" value="NAD(P)-binding Rossmann-like Domain"/>
    <property type="match status" value="1"/>
</dbReference>
<evidence type="ECO:0000256" key="8">
    <source>
        <dbReference type="PROSITE-ProRule" id="PRU10010"/>
    </source>
</evidence>
<dbReference type="InterPro" id="IPR000534">
    <property type="entry name" value="Semialdehyde_DH_NAD-bd"/>
</dbReference>
<dbReference type="CDD" id="cd17895">
    <property type="entry name" value="AGPR_1_N"/>
    <property type="match status" value="1"/>
</dbReference>
<keyword evidence="3 7" id="KW-0028">Amino-acid biosynthesis</keyword>
<dbReference type="PROSITE" id="PS01224">
    <property type="entry name" value="ARGC"/>
    <property type="match status" value="1"/>
</dbReference>
<keyword evidence="5 7" id="KW-0560">Oxidoreductase</keyword>
<evidence type="ECO:0000313" key="10">
    <source>
        <dbReference type="EMBL" id="XCJ17280.1"/>
    </source>
</evidence>
<keyword evidence="7" id="KW-0963">Cytoplasm</keyword>
<evidence type="ECO:0000256" key="1">
    <source>
        <dbReference type="ARBA" id="ARBA00004862"/>
    </source>
</evidence>
<feature type="active site" evidence="7 8">
    <location>
        <position position="149"/>
    </location>
</feature>
<dbReference type="CDD" id="cd23934">
    <property type="entry name" value="AGPR_1_C"/>
    <property type="match status" value="1"/>
</dbReference>
<dbReference type="InterPro" id="IPR058924">
    <property type="entry name" value="AGPR_dimerisation_dom"/>
</dbReference>
<evidence type="ECO:0000256" key="3">
    <source>
        <dbReference type="ARBA" id="ARBA00022605"/>
    </source>
</evidence>
<evidence type="ECO:0000256" key="2">
    <source>
        <dbReference type="ARBA" id="ARBA00022571"/>
    </source>
</evidence>
<comment type="function">
    <text evidence="7">Catalyzes the NADPH-dependent reduction of N-acetyl-5-glutamyl phosphate to yield N-acetyl-L-glutamate 5-semialdehyde.</text>
</comment>
<evidence type="ECO:0000259" key="9">
    <source>
        <dbReference type="SMART" id="SM00859"/>
    </source>
</evidence>
<dbReference type="InterPro" id="IPR050085">
    <property type="entry name" value="AGPR"/>
</dbReference>
<dbReference type="InterPro" id="IPR023013">
    <property type="entry name" value="AGPR_AS"/>
</dbReference>
<dbReference type="HAMAP" id="MF_00150">
    <property type="entry name" value="ArgC_type1"/>
    <property type="match status" value="1"/>
</dbReference>
<dbReference type="FunFam" id="3.30.360.10:FF:000014">
    <property type="entry name" value="N-acetyl-gamma-glutamyl-phosphate reductase"/>
    <property type="match status" value="1"/>
</dbReference>
<proteinExistence type="inferred from homology"/>
<dbReference type="RefSeq" id="WP_353948556.1">
    <property type="nucleotide sequence ID" value="NZ_CP159510.1"/>
</dbReference>
<dbReference type="SMART" id="SM00859">
    <property type="entry name" value="Semialdhyde_dh"/>
    <property type="match status" value="1"/>
</dbReference>
<dbReference type="GO" id="GO:0051287">
    <property type="term" value="F:NAD binding"/>
    <property type="evidence" value="ECO:0007669"/>
    <property type="project" value="InterPro"/>
</dbReference>
<dbReference type="GO" id="GO:0006526">
    <property type="term" value="P:L-arginine biosynthetic process"/>
    <property type="evidence" value="ECO:0007669"/>
    <property type="project" value="UniProtKB-UniRule"/>
</dbReference>
<accession>A0AAU8IGS7</accession>
<comment type="pathway">
    <text evidence="1 7">Amino-acid biosynthesis; L-arginine biosynthesis; N(2)-acetyl-L-ornithine from L-glutamate: step 3/4.</text>
</comment>
<dbReference type="EC" id="1.2.1.38" evidence="7"/>
<keyword evidence="2 7" id="KW-0055">Arginine biosynthesis</keyword>
<dbReference type="PANTHER" id="PTHR32338:SF10">
    <property type="entry name" value="N-ACETYL-GAMMA-GLUTAMYL-PHOSPHATE REDUCTASE, CHLOROPLASTIC-RELATED"/>
    <property type="match status" value="1"/>
</dbReference>
<feature type="domain" description="Semialdehyde dehydrogenase NAD-binding" evidence="9">
    <location>
        <begin position="2"/>
        <end position="141"/>
    </location>
</feature>
<dbReference type="GO" id="GO:0070401">
    <property type="term" value="F:NADP+ binding"/>
    <property type="evidence" value="ECO:0007669"/>
    <property type="project" value="InterPro"/>
</dbReference>
<name>A0AAU8IGS7_9BACL</name>
<dbReference type="Gene3D" id="3.30.360.10">
    <property type="entry name" value="Dihydrodipicolinate Reductase, domain 2"/>
    <property type="match status" value="1"/>
</dbReference>
<dbReference type="NCBIfam" id="TIGR01850">
    <property type="entry name" value="argC"/>
    <property type="match status" value="1"/>
</dbReference>
<comment type="subcellular location">
    <subcellularLocation>
        <location evidence="7">Cytoplasm</location>
    </subcellularLocation>
</comment>
<dbReference type="InterPro" id="IPR000706">
    <property type="entry name" value="AGPR_type-1"/>
</dbReference>
<dbReference type="GO" id="GO:0003942">
    <property type="term" value="F:N-acetyl-gamma-glutamyl-phosphate reductase activity"/>
    <property type="evidence" value="ECO:0007669"/>
    <property type="project" value="UniProtKB-UniRule"/>
</dbReference>
<dbReference type="Pfam" id="PF22698">
    <property type="entry name" value="Semialdhyde_dhC_1"/>
    <property type="match status" value="1"/>
</dbReference>
<evidence type="ECO:0000256" key="4">
    <source>
        <dbReference type="ARBA" id="ARBA00022857"/>
    </source>
</evidence>
<dbReference type="SUPFAM" id="SSF51735">
    <property type="entry name" value="NAD(P)-binding Rossmann-fold domains"/>
    <property type="match status" value="1"/>
</dbReference>
<gene>
    <name evidence="7 10" type="primary">argC</name>
    <name evidence="10" type="ORF">ABNN70_01725</name>
</gene>
<evidence type="ECO:0000256" key="7">
    <source>
        <dbReference type="HAMAP-Rule" id="MF_00150"/>
    </source>
</evidence>
<keyword evidence="4 7" id="KW-0521">NADP</keyword>
<dbReference type="SUPFAM" id="SSF55347">
    <property type="entry name" value="Glyceraldehyde-3-phosphate dehydrogenase-like, C-terminal domain"/>
    <property type="match status" value="1"/>
</dbReference>
<dbReference type="InterPro" id="IPR036291">
    <property type="entry name" value="NAD(P)-bd_dom_sf"/>
</dbReference>
<dbReference type="EMBL" id="CP159510">
    <property type="protein sequence ID" value="XCJ17280.1"/>
    <property type="molecule type" value="Genomic_DNA"/>
</dbReference>